<dbReference type="Pfam" id="PF09982">
    <property type="entry name" value="LpxR"/>
    <property type="match status" value="1"/>
</dbReference>
<dbReference type="RefSeq" id="WP_023093954.1">
    <property type="nucleotide sequence ID" value="NZ_JASKMX010000008.1"/>
</dbReference>
<dbReference type="AlphaFoldDB" id="A0AAI9C7T0"/>
<reference evidence="1" key="1">
    <citation type="submission" date="2022-07" db="EMBL/GenBank/DDBJ databases">
        <authorList>
            <consortium name="Clinical and Environmental Microbiology Branch: Whole genome sequencing antimicrobial resistance pathogens in the healthcare setting"/>
        </authorList>
    </citation>
    <scope>NUCLEOTIDE SEQUENCE</scope>
    <source>
        <strain evidence="1">Stenotrophomonas_maltophilia_2021CK-00905</strain>
    </source>
</reference>
<evidence type="ECO:0000313" key="1">
    <source>
        <dbReference type="EMBL" id="EKT4439675.1"/>
    </source>
</evidence>
<sequence length="376" mass="41113">MLIPSLLLPPRQAIQPALLERAGSFHRATAPARGLFLLSVLCWVSTALASEPCQAPATPRSASTLNLRMDNDLLGGTGQDQGYSNGILATLVSPNLADQANSTCLPGVARWLSQQFAERQSSTIDEWHLTAGFGHLMFTPTERKRRGLIASDRPYAGALMFSLGYSARTGDVLRTSQLRVGVVGPSAKAGEVQNALHRVIGADSSLGWDNQLHDEPVIQLIHERRERLRSSSSSQAWQWDAIGAVGGSIGNFATAAHAGMELRLGTELSDDFGMAPLRPAGENTTAFQTLADGMWRSHLFLSLDARWVMRDITLDGNTFRNSHSVDKRPFVADIGYGIAADRGRWRIAFARYHRTREFAGQRQRPVFGSVTFTRGF</sequence>
<protein>
    <submittedName>
        <fullName evidence="1">Lipid A deacylase LpxR family protein</fullName>
    </submittedName>
</protein>
<name>A0AAI9C7T0_STEMA</name>
<gene>
    <name evidence="1" type="ORF">QEK83_000270</name>
</gene>
<dbReference type="EMBL" id="ABLOMU010000002">
    <property type="protein sequence ID" value="EKT4439675.1"/>
    <property type="molecule type" value="Genomic_DNA"/>
</dbReference>
<accession>A0AAI9C7T0</accession>
<proteinExistence type="predicted"/>
<dbReference type="InterPro" id="IPR018707">
    <property type="entry name" value="LpxR"/>
</dbReference>
<organism evidence="1 2">
    <name type="scientific">Stenotrophomonas maltophilia</name>
    <name type="common">Pseudomonas maltophilia</name>
    <name type="synonym">Xanthomonas maltophilia</name>
    <dbReference type="NCBI Taxonomy" id="40324"/>
    <lineage>
        <taxon>Bacteria</taxon>
        <taxon>Pseudomonadati</taxon>
        <taxon>Pseudomonadota</taxon>
        <taxon>Gammaproteobacteria</taxon>
        <taxon>Lysobacterales</taxon>
        <taxon>Lysobacteraceae</taxon>
        <taxon>Stenotrophomonas</taxon>
        <taxon>Stenotrophomonas maltophilia group</taxon>
    </lineage>
</organism>
<evidence type="ECO:0000313" key="2">
    <source>
        <dbReference type="Proteomes" id="UP001214521"/>
    </source>
</evidence>
<comment type="caution">
    <text evidence="1">The sequence shown here is derived from an EMBL/GenBank/DDBJ whole genome shotgun (WGS) entry which is preliminary data.</text>
</comment>
<dbReference type="InterPro" id="IPR037107">
    <property type="entry name" value="Put_OMP_sf"/>
</dbReference>
<dbReference type="Proteomes" id="UP001214521">
    <property type="component" value="Unassembled WGS sequence"/>
</dbReference>
<dbReference type="Gene3D" id="2.40.128.140">
    <property type="entry name" value="Outer membrane protein"/>
    <property type="match status" value="1"/>
</dbReference>